<evidence type="ECO:0000313" key="2">
    <source>
        <dbReference type="Proteomes" id="UP000000441"/>
    </source>
</evidence>
<dbReference type="Proteomes" id="UP000000441">
    <property type="component" value="Chromosome"/>
</dbReference>
<gene>
    <name evidence="1" type="ordered locus">BCQ_1337</name>
</gene>
<protein>
    <submittedName>
        <fullName evidence="1">Uncharacterized protein</fullName>
    </submittedName>
</protein>
<evidence type="ECO:0000313" key="1">
    <source>
        <dbReference type="EMBL" id="ACM11766.1"/>
    </source>
</evidence>
<dbReference type="HOGENOM" id="CLU_058957_0_0_9"/>
<name>B9IU70_BACCQ</name>
<proteinExistence type="predicted"/>
<dbReference type="EMBL" id="CP000227">
    <property type="protein sequence ID" value="ACM11766.1"/>
    <property type="molecule type" value="Genomic_DNA"/>
</dbReference>
<dbReference type="AlphaFoldDB" id="B9IU70"/>
<reference evidence="1 2" key="1">
    <citation type="journal article" date="2009" name="J. Bacteriol.">
        <title>Complete genome sequence of the extremophilic Bacillus cereus strain Q1 with industrial applications.</title>
        <authorList>
            <person name="Xiong Z."/>
            <person name="Jiang Y."/>
            <person name="Qi D."/>
            <person name="Lu H."/>
            <person name="Yang F."/>
            <person name="Yang J."/>
            <person name="Chen L."/>
            <person name="Sun L."/>
            <person name="Xu X."/>
            <person name="Xue Y."/>
            <person name="Zhu Y."/>
            <person name="Jin Q."/>
        </authorList>
    </citation>
    <scope>NUCLEOTIDE SEQUENCE [LARGE SCALE GENOMIC DNA]</scope>
    <source>
        <strain evidence="1 2">Q1</strain>
    </source>
</reference>
<accession>B9IU70</accession>
<dbReference type="KEGG" id="bcq:BCQ_1337"/>
<sequence>MLKEFSQEEIVELVGDEIVKNHLKKYGRLMQNVFKRFIKDLDQNFEQFKVEGKGGKKTRYFIGEKRVCLAERNDKRKFNGEGQLPENYEQGFPIMILEHLIRSSISKPTTMTYLLKQMGFITDGMYEASKSKYHQSLLNNQIAILKQKNIIENKTESVVYDYIDREITRLTQHFMSCIKKLGDAKLIIHNKHTMGLISATEPIDIYDKFSGRMKTVLDDQERYIELSPFVIDEVAKMRRDLQNKPKYKHLTSKDIYRYRNKKDVIEYWKEHDILLYQIRNESGVQLKLVRIFEAHTLYLQAGDNPVIRWLEKKQNRGAIDLYTNDELQYYLKNRQGFHKEREKYVVKLASDRQDNAKKENIKLLDKLGGKQKKVEFNLDDTEWVKNKKLMFLGLYIEAYEKLQEHYGYNFNQIKSMEI</sequence>
<organism evidence="1 2">
    <name type="scientific">Bacillus cereus (strain Q1)</name>
    <dbReference type="NCBI Taxonomy" id="361100"/>
    <lineage>
        <taxon>Bacteria</taxon>
        <taxon>Bacillati</taxon>
        <taxon>Bacillota</taxon>
        <taxon>Bacilli</taxon>
        <taxon>Bacillales</taxon>
        <taxon>Bacillaceae</taxon>
        <taxon>Bacillus</taxon>
        <taxon>Bacillus cereus group</taxon>
    </lineage>
</organism>